<dbReference type="AlphaFoldDB" id="A0A1C1CYX9"/>
<dbReference type="SFLD" id="SFLDS00019">
    <property type="entry name" value="Glutathione_Transferase_(cytos"/>
    <property type="match status" value="1"/>
</dbReference>
<evidence type="ECO:0000256" key="1">
    <source>
        <dbReference type="ARBA" id="ARBA00012452"/>
    </source>
</evidence>
<evidence type="ECO:0000259" key="6">
    <source>
        <dbReference type="PROSITE" id="PS50405"/>
    </source>
</evidence>
<proteinExistence type="predicted"/>
<dbReference type="EMBL" id="LGRB01000008">
    <property type="protein sequence ID" value="OCT53749.1"/>
    <property type="molecule type" value="Genomic_DNA"/>
</dbReference>
<feature type="transmembrane region" description="Helical" evidence="4">
    <location>
        <begin position="73"/>
        <end position="98"/>
    </location>
</feature>
<dbReference type="InterPro" id="IPR004045">
    <property type="entry name" value="Glutathione_S-Trfase_N"/>
</dbReference>
<feature type="transmembrane region" description="Helical" evidence="4">
    <location>
        <begin position="151"/>
        <end position="173"/>
    </location>
</feature>
<reference evidence="8" key="1">
    <citation type="submission" date="2015-07" db="EMBL/GenBank/DDBJ databases">
        <authorList>
            <person name="Teixeira M.M."/>
            <person name="Souza R.C."/>
            <person name="Almeida L.G."/>
            <person name="Vicente V.A."/>
            <person name="de Hoog S."/>
            <person name="Bocca A.L."/>
            <person name="de Almeida S.R."/>
            <person name="Vasconcelos A.T."/>
            <person name="Felipe M.S."/>
        </authorList>
    </citation>
    <scope>NUCLEOTIDE SEQUENCE [LARGE SCALE GENOMIC DNA]</scope>
    <source>
        <strain evidence="8">KSF</strain>
    </source>
</reference>
<dbReference type="EC" id="2.5.1.18" evidence="1"/>
<comment type="caution">
    <text evidence="7">The sequence shown here is derived from an EMBL/GenBank/DDBJ whole genome shotgun (WGS) entry which is preliminary data.</text>
</comment>
<evidence type="ECO:0000256" key="4">
    <source>
        <dbReference type="SAM" id="Phobius"/>
    </source>
</evidence>
<dbReference type="Gene3D" id="3.40.30.10">
    <property type="entry name" value="Glutaredoxin"/>
    <property type="match status" value="1"/>
</dbReference>
<comment type="catalytic activity">
    <reaction evidence="3">
        <text>RX + glutathione = an S-substituted glutathione + a halide anion + H(+)</text>
        <dbReference type="Rhea" id="RHEA:16437"/>
        <dbReference type="ChEBI" id="CHEBI:15378"/>
        <dbReference type="ChEBI" id="CHEBI:16042"/>
        <dbReference type="ChEBI" id="CHEBI:17792"/>
        <dbReference type="ChEBI" id="CHEBI:57925"/>
        <dbReference type="ChEBI" id="CHEBI:90779"/>
        <dbReference type="EC" id="2.5.1.18"/>
    </reaction>
</comment>
<dbReference type="PROSITE" id="PS50405">
    <property type="entry name" value="GST_CTER"/>
    <property type="match status" value="1"/>
</dbReference>
<evidence type="ECO:0000313" key="7">
    <source>
        <dbReference type="EMBL" id="OCT53749.1"/>
    </source>
</evidence>
<dbReference type="GO" id="GO:0004364">
    <property type="term" value="F:glutathione transferase activity"/>
    <property type="evidence" value="ECO:0007669"/>
    <property type="project" value="UniProtKB-EC"/>
</dbReference>
<dbReference type="InterPro" id="IPR036282">
    <property type="entry name" value="Glutathione-S-Trfase_C_sf"/>
</dbReference>
<dbReference type="SFLD" id="SFLDG00358">
    <property type="entry name" value="Main_(cytGST)"/>
    <property type="match status" value="1"/>
</dbReference>
<dbReference type="SUPFAM" id="SSF52833">
    <property type="entry name" value="Thioredoxin-like"/>
    <property type="match status" value="1"/>
</dbReference>
<sequence length="564" mass="62529">MPPTVLQATQLGSRLSTDKSDVHATYSEALPHGTGQHERQPSTQSPGLQFDSKRDWLVRQYYYVQRWAQIVSVVSNIISGLVSAVIETIMMYVLYKFYSTKGIYMEDRPWGPWAKDSVVWPTFMFAVASIITSLITLAALIALCWRSKSRVVSFSLIYVAVHIITWVVVAIVYRVEKTEKDLWGWSCTDKARAIQQQIGRQVDFETLCKLQGSSWVLSITHIATKILASTASWYLDREQTGLKSKIALDMDSLDIAGGLRALQSRRDKTLQAVIPFLLLWLYPPQLSITSSITITGSMPLKLYTSPLSWNCLRPELVLAEKGATDVVRIPADLIRGAHKTADFVEKSLFGKVPLLEDDTVSGIGDGAAGLVLFESRAISRYLCEKYAGVGPRLIPPLGGEGQDSDHDQNRALISRATWEMRLAVEPTEFDVHVSPVIGEMIIAPALGKPSDEAVLARHRPRLDNCLDVLDKALATMPFMGGEEFSLVDIVYMPCIYVGSKCVDVFSGRPNLANWWERVSAREGWKKAVKPMDEAWDRVVPGWKGQSAGLAGDGKGGDGDNRAHL</sequence>
<evidence type="ECO:0000313" key="8">
    <source>
        <dbReference type="Proteomes" id="UP000094526"/>
    </source>
</evidence>
<dbReference type="GO" id="GO:0043295">
    <property type="term" value="F:glutathione binding"/>
    <property type="evidence" value="ECO:0007669"/>
    <property type="project" value="TreeGrafter"/>
</dbReference>
<feature type="domain" description="GST N-terminal" evidence="5">
    <location>
        <begin position="298"/>
        <end position="390"/>
    </location>
</feature>
<accession>A0A1C1CYX9</accession>
<keyword evidence="4" id="KW-1133">Transmembrane helix</keyword>
<dbReference type="eggNOG" id="KOG0867">
    <property type="taxonomic scope" value="Eukaryota"/>
</dbReference>
<dbReference type="OrthoDB" id="249703at2759"/>
<evidence type="ECO:0000259" key="5">
    <source>
        <dbReference type="PROSITE" id="PS50404"/>
    </source>
</evidence>
<dbReference type="PROSITE" id="PS50404">
    <property type="entry name" value="GST_NTER"/>
    <property type="match status" value="1"/>
</dbReference>
<dbReference type="SUPFAM" id="SSF47616">
    <property type="entry name" value="GST C-terminal domain-like"/>
    <property type="match status" value="1"/>
</dbReference>
<dbReference type="Gene3D" id="1.20.1050.10">
    <property type="match status" value="1"/>
</dbReference>
<dbReference type="Pfam" id="PF02798">
    <property type="entry name" value="GST_N"/>
    <property type="match status" value="1"/>
</dbReference>
<keyword evidence="4" id="KW-0472">Membrane</keyword>
<feature type="transmembrane region" description="Helical" evidence="4">
    <location>
        <begin position="118"/>
        <end position="144"/>
    </location>
</feature>
<feature type="domain" description="GST C-terminal" evidence="6">
    <location>
        <begin position="411"/>
        <end position="542"/>
    </location>
</feature>
<dbReference type="Proteomes" id="UP000094526">
    <property type="component" value="Unassembled WGS sequence"/>
</dbReference>
<dbReference type="VEuPathDB" id="FungiDB:CLCR_09641"/>
<dbReference type="Pfam" id="PF00043">
    <property type="entry name" value="GST_C"/>
    <property type="match status" value="1"/>
</dbReference>
<evidence type="ECO:0000256" key="2">
    <source>
        <dbReference type="ARBA" id="ARBA00022679"/>
    </source>
</evidence>
<protein>
    <recommendedName>
        <fullName evidence="1">glutathione transferase</fullName>
        <ecNumber evidence="1">2.5.1.18</ecNumber>
    </recommendedName>
</protein>
<dbReference type="GO" id="GO:0006749">
    <property type="term" value="P:glutathione metabolic process"/>
    <property type="evidence" value="ECO:0007669"/>
    <property type="project" value="TreeGrafter"/>
</dbReference>
<dbReference type="GO" id="GO:0005737">
    <property type="term" value="C:cytoplasm"/>
    <property type="evidence" value="ECO:0007669"/>
    <property type="project" value="TreeGrafter"/>
</dbReference>
<evidence type="ECO:0000256" key="3">
    <source>
        <dbReference type="ARBA" id="ARBA00047960"/>
    </source>
</evidence>
<gene>
    <name evidence="7" type="ORF">CLCR_09641</name>
</gene>
<dbReference type="PANTHER" id="PTHR43900:SF3">
    <property type="entry name" value="GLUTATHIONE S-TRANSFERASE RHO"/>
    <property type="match status" value="1"/>
</dbReference>
<keyword evidence="2" id="KW-0808">Transferase</keyword>
<dbReference type="InterPro" id="IPR010987">
    <property type="entry name" value="Glutathione-S-Trfase_C-like"/>
</dbReference>
<name>A0A1C1CYX9_9EURO</name>
<organism evidence="7 8">
    <name type="scientific">Cladophialophora carrionii</name>
    <dbReference type="NCBI Taxonomy" id="86049"/>
    <lineage>
        <taxon>Eukaryota</taxon>
        <taxon>Fungi</taxon>
        <taxon>Dikarya</taxon>
        <taxon>Ascomycota</taxon>
        <taxon>Pezizomycotina</taxon>
        <taxon>Eurotiomycetes</taxon>
        <taxon>Chaetothyriomycetidae</taxon>
        <taxon>Chaetothyriales</taxon>
        <taxon>Herpotrichiellaceae</taxon>
        <taxon>Cladophialophora</taxon>
    </lineage>
</organism>
<keyword evidence="4" id="KW-0812">Transmembrane</keyword>
<dbReference type="InterPro" id="IPR036249">
    <property type="entry name" value="Thioredoxin-like_sf"/>
</dbReference>
<keyword evidence="8" id="KW-1185">Reference proteome</keyword>
<dbReference type="PANTHER" id="PTHR43900">
    <property type="entry name" value="GLUTATHIONE S-TRANSFERASE RHO"/>
    <property type="match status" value="1"/>
</dbReference>
<dbReference type="STRING" id="86049.A0A1C1CYX9"/>
<dbReference type="InterPro" id="IPR004046">
    <property type="entry name" value="GST_C"/>
</dbReference>
<dbReference type="InterPro" id="IPR040079">
    <property type="entry name" value="Glutathione_S-Trfase"/>
</dbReference>
<dbReference type="VEuPathDB" id="FungiDB:G647_00682"/>